<keyword evidence="3" id="KW-0378">Hydrolase</keyword>
<dbReference type="InterPro" id="IPR012338">
    <property type="entry name" value="Beta-lactam/transpept-like"/>
</dbReference>
<dbReference type="GeneID" id="61187308"/>
<evidence type="ECO:0000259" key="10">
    <source>
        <dbReference type="Pfam" id="PF00768"/>
    </source>
</evidence>
<evidence type="ECO:0000256" key="9">
    <source>
        <dbReference type="RuleBase" id="RU004016"/>
    </source>
</evidence>
<keyword evidence="11" id="KW-0121">Carboxypeptidase</keyword>
<feature type="binding site" evidence="8">
    <location>
        <position position="260"/>
    </location>
    <ligand>
        <name>substrate</name>
    </ligand>
</feature>
<accession>A0AAE6IK63</accession>
<keyword evidence="11" id="KW-0645">Protease</keyword>
<reference evidence="11 12" key="1">
    <citation type="submission" date="2019-06" db="EMBL/GenBank/DDBJ databases">
        <title>Genome analyses of bacteria isolated from kimchi.</title>
        <authorList>
            <person name="Lee S."/>
            <person name="Ahn S."/>
            <person name="Roh S."/>
        </authorList>
    </citation>
    <scope>NUCLEOTIDE SEQUENCE [LARGE SCALE GENOMIC DNA]</scope>
    <source>
        <strain evidence="11 12">CBA3620</strain>
    </source>
</reference>
<feature type="domain" description="Peptidase S11 D-alanyl-D-alanine carboxypeptidase A N-terminal" evidence="10">
    <location>
        <begin position="34"/>
        <end position="290"/>
    </location>
</feature>
<dbReference type="Proteomes" id="UP000321332">
    <property type="component" value="Chromosome"/>
</dbReference>
<sequence length="425" mass="46767">MKKINFIVTSIITFLVGIVMISANDNTAQPLALQENVTSAIVVDAQTGQILAEKNADKMVQIASQSKMLTAYAVLRGINSGKIKWTDKVPITKKADLSKQDSHLFSHLAVKAGDTLTVRELYNAMIKLSANDAAFALGEYMTPKGMTMQGALKQWAAELHLTGSKWYNSAGQVNKDAFSHRVKDASDEAANEASAEQLAVLARTLVQLDPNIRTLSEMQYISYKLTPQYTVKEPTDYLVLQKEVLPNLINPNQLVIEGLKTGSTPESGAAFTGLIKDADGHEFITVVNGAGVYTDVLQRYQSTINIVNDVLKHQVPITYTKGNELAGQKTIKLRTMKTHQMPVVMSKSKTFWANNKIKPKTETTLTKVKGKSVKKGDVLGHAHVNLAGAKYLTDATQSNQTIPLVATEQTNRTNWFVRTWRAIFD</sequence>
<dbReference type="GO" id="GO:0030655">
    <property type="term" value="P:beta-lactam antibiotic catabolic process"/>
    <property type="evidence" value="ECO:0007669"/>
    <property type="project" value="InterPro"/>
</dbReference>
<dbReference type="PANTHER" id="PTHR35333">
    <property type="entry name" value="BETA-LACTAMASE"/>
    <property type="match status" value="1"/>
</dbReference>
<evidence type="ECO:0000256" key="2">
    <source>
        <dbReference type="ARBA" id="ARBA00022729"/>
    </source>
</evidence>
<feature type="active site" description="Proton acceptor" evidence="7">
    <location>
        <position position="67"/>
    </location>
</feature>
<evidence type="ECO:0000256" key="7">
    <source>
        <dbReference type="PIRSR" id="PIRSR618044-1"/>
    </source>
</evidence>
<dbReference type="OMA" id="VNFVKMM"/>
<dbReference type="Pfam" id="PF00768">
    <property type="entry name" value="Peptidase_S11"/>
    <property type="match status" value="1"/>
</dbReference>
<dbReference type="InterPro" id="IPR001967">
    <property type="entry name" value="Peptidase_S11_N"/>
</dbReference>
<dbReference type="GO" id="GO:0008800">
    <property type="term" value="F:beta-lactamase activity"/>
    <property type="evidence" value="ECO:0007669"/>
    <property type="project" value="InterPro"/>
</dbReference>
<evidence type="ECO:0000256" key="8">
    <source>
        <dbReference type="PIRSR" id="PIRSR618044-2"/>
    </source>
</evidence>
<dbReference type="GO" id="GO:0046677">
    <property type="term" value="P:response to antibiotic"/>
    <property type="evidence" value="ECO:0007669"/>
    <property type="project" value="InterPro"/>
</dbReference>
<proteinExistence type="inferred from homology"/>
<name>A0AAE6IK63_LEUCA</name>
<keyword evidence="2" id="KW-0732">Signal</keyword>
<comment type="similarity">
    <text evidence="1 9">Belongs to the peptidase S11 family.</text>
</comment>
<dbReference type="GO" id="GO:0009252">
    <property type="term" value="P:peptidoglycan biosynthetic process"/>
    <property type="evidence" value="ECO:0007669"/>
    <property type="project" value="UniProtKB-KW"/>
</dbReference>
<evidence type="ECO:0000256" key="1">
    <source>
        <dbReference type="ARBA" id="ARBA00007164"/>
    </source>
</evidence>
<dbReference type="RefSeq" id="WP_014974866.1">
    <property type="nucleotide sequence ID" value="NZ_CP042374.1"/>
</dbReference>
<keyword evidence="4" id="KW-0133">Cell shape</keyword>
<dbReference type="GO" id="GO:0009002">
    <property type="term" value="F:serine-type D-Ala-D-Ala carboxypeptidase activity"/>
    <property type="evidence" value="ECO:0007669"/>
    <property type="project" value="InterPro"/>
</dbReference>
<feature type="active site" description="Acyl-ester intermediate" evidence="7">
    <location>
        <position position="64"/>
    </location>
</feature>
<evidence type="ECO:0000256" key="3">
    <source>
        <dbReference type="ARBA" id="ARBA00022801"/>
    </source>
</evidence>
<dbReference type="InterPro" id="IPR000871">
    <property type="entry name" value="Beta-lactam_class-A"/>
</dbReference>
<evidence type="ECO:0000313" key="12">
    <source>
        <dbReference type="Proteomes" id="UP000321332"/>
    </source>
</evidence>
<protein>
    <submittedName>
        <fullName evidence="11">D-alanyl-D-alanine carboxypeptidase</fullName>
    </submittedName>
</protein>
<dbReference type="SUPFAM" id="SSF56601">
    <property type="entry name" value="beta-lactamase/transpeptidase-like"/>
    <property type="match status" value="1"/>
</dbReference>
<keyword evidence="5" id="KW-0573">Peptidoglycan synthesis</keyword>
<evidence type="ECO:0000256" key="6">
    <source>
        <dbReference type="ARBA" id="ARBA00023316"/>
    </source>
</evidence>
<dbReference type="AlphaFoldDB" id="A0AAE6IK63"/>
<dbReference type="InterPro" id="IPR018044">
    <property type="entry name" value="Peptidase_S11"/>
</dbReference>
<keyword evidence="6" id="KW-0961">Cell wall biogenesis/degradation</keyword>
<dbReference type="EMBL" id="CP042374">
    <property type="protein sequence ID" value="QEA33713.1"/>
    <property type="molecule type" value="Genomic_DNA"/>
</dbReference>
<evidence type="ECO:0000256" key="5">
    <source>
        <dbReference type="ARBA" id="ARBA00022984"/>
    </source>
</evidence>
<dbReference type="GO" id="GO:0008360">
    <property type="term" value="P:regulation of cell shape"/>
    <property type="evidence" value="ECO:0007669"/>
    <property type="project" value="UniProtKB-KW"/>
</dbReference>
<dbReference type="GO" id="GO:0071555">
    <property type="term" value="P:cell wall organization"/>
    <property type="evidence" value="ECO:0007669"/>
    <property type="project" value="UniProtKB-KW"/>
</dbReference>
<organism evidence="11 12">
    <name type="scientific">Leuconostoc carnosum</name>
    <dbReference type="NCBI Taxonomy" id="1252"/>
    <lineage>
        <taxon>Bacteria</taxon>
        <taxon>Bacillati</taxon>
        <taxon>Bacillota</taxon>
        <taxon>Bacilli</taxon>
        <taxon>Lactobacillales</taxon>
        <taxon>Lactobacillaceae</taxon>
        <taxon>Leuconostoc</taxon>
    </lineage>
</organism>
<dbReference type="Gene3D" id="3.40.710.10">
    <property type="entry name" value="DD-peptidase/beta-lactamase superfamily"/>
    <property type="match status" value="1"/>
</dbReference>
<dbReference type="PANTHER" id="PTHR35333:SF3">
    <property type="entry name" value="BETA-LACTAMASE-TYPE TRANSPEPTIDASE FOLD CONTAINING PROTEIN"/>
    <property type="match status" value="1"/>
</dbReference>
<feature type="active site" evidence="7">
    <location>
        <position position="129"/>
    </location>
</feature>
<evidence type="ECO:0000256" key="4">
    <source>
        <dbReference type="ARBA" id="ARBA00022960"/>
    </source>
</evidence>
<dbReference type="GO" id="GO:0006508">
    <property type="term" value="P:proteolysis"/>
    <property type="evidence" value="ECO:0007669"/>
    <property type="project" value="InterPro"/>
</dbReference>
<evidence type="ECO:0000313" key="11">
    <source>
        <dbReference type="EMBL" id="QEA33713.1"/>
    </source>
</evidence>
<dbReference type="PRINTS" id="PR00725">
    <property type="entry name" value="DADACBPTASE1"/>
</dbReference>
<gene>
    <name evidence="11" type="ORF">FGL89_06070</name>
</gene>